<dbReference type="RefSeq" id="WP_068842621.1">
    <property type="nucleotide sequence ID" value="NZ_FRBT01000003.1"/>
</dbReference>
<dbReference type="EMBL" id="FRBT01000003">
    <property type="protein sequence ID" value="SHL95663.1"/>
    <property type="molecule type" value="Genomic_DNA"/>
</dbReference>
<evidence type="ECO:0008006" key="4">
    <source>
        <dbReference type="Google" id="ProtNLM"/>
    </source>
</evidence>
<keyword evidence="3" id="KW-1185">Reference proteome</keyword>
<keyword evidence="1" id="KW-0472">Membrane</keyword>
<feature type="transmembrane region" description="Helical" evidence="1">
    <location>
        <begin position="43"/>
        <end position="60"/>
    </location>
</feature>
<keyword evidence="1" id="KW-1133">Transmembrane helix</keyword>
<accession>A0A1M7EVM5</accession>
<evidence type="ECO:0000313" key="3">
    <source>
        <dbReference type="Proteomes" id="UP000184028"/>
    </source>
</evidence>
<protein>
    <recommendedName>
        <fullName evidence="4">HEAT repeat-containing protein</fullName>
    </recommendedName>
</protein>
<dbReference type="AlphaFoldDB" id="A0A1M7EVM5"/>
<dbReference type="InterPro" id="IPR011989">
    <property type="entry name" value="ARM-like"/>
</dbReference>
<reference evidence="3" key="1">
    <citation type="submission" date="2016-11" db="EMBL/GenBank/DDBJ databases">
        <authorList>
            <person name="Varghese N."/>
            <person name="Submissions S."/>
        </authorList>
    </citation>
    <scope>NUCLEOTIDE SEQUENCE [LARGE SCALE GENOMIC DNA]</scope>
    <source>
        <strain evidence="3">DSM 24724</strain>
    </source>
</reference>
<dbReference type="OrthoDB" id="1312497at2"/>
<dbReference type="Gene3D" id="1.25.10.10">
    <property type="entry name" value="Leucine-rich Repeat Variant"/>
    <property type="match status" value="1"/>
</dbReference>
<dbReference type="InterPro" id="IPR016024">
    <property type="entry name" value="ARM-type_fold"/>
</dbReference>
<proteinExistence type="predicted"/>
<organism evidence="2 3">
    <name type="scientific">Flavobacterium chilense</name>
    <dbReference type="NCBI Taxonomy" id="946677"/>
    <lineage>
        <taxon>Bacteria</taxon>
        <taxon>Pseudomonadati</taxon>
        <taxon>Bacteroidota</taxon>
        <taxon>Flavobacteriia</taxon>
        <taxon>Flavobacteriales</taxon>
        <taxon>Flavobacteriaceae</taxon>
        <taxon>Flavobacterium</taxon>
    </lineage>
</organism>
<gene>
    <name evidence="2" type="ORF">SAMN05444484_10395</name>
</gene>
<feature type="transmembrane region" description="Helical" evidence="1">
    <location>
        <begin position="12"/>
        <end position="31"/>
    </location>
</feature>
<dbReference type="STRING" id="946677.SAMN05444484_10395"/>
<dbReference type="Proteomes" id="UP000184028">
    <property type="component" value="Unassembled WGS sequence"/>
</dbReference>
<evidence type="ECO:0000313" key="2">
    <source>
        <dbReference type="EMBL" id="SHL95663.1"/>
    </source>
</evidence>
<dbReference type="SUPFAM" id="SSF48371">
    <property type="entry name" value="ARM repeat"/>
    <property type="match status" value="1"/>
</dbReference>
<evidence type="ECO:0000256" key="1">
    <source>
        <dbReference type="SAM" id="Phobius"/>
    </source>
</evidence>
<name>A0A1M7EVM5_9FLAO</name>
<sequence>MEKTLLNYSIKGGVFHIAWNMVFVVLGIYFLSLINIEKITFKFSNLVLPIVAVLFIIVYGKKAVMTLFNFHKKIVFSQEGLELNEIFYEWKDIVFPRVIAKTEHTAKYNLSYKEFYLTFVYKQKTIEIKIDDYDVSENEIKELLKKYTPKFTPSTMSENKIVYQPIHDFDQIITLDEYYDLEYEESEEAIKDIQKLAVKDLESVKRFCENNLYTQPDKVRFVYYALSEDEDLDKWADFLSDEFRRVYQIGLEQNKVNELSSVINEIIVETIDSYGAERVRETLLKGLDHKEFETRLNALEFLSDWIDEQVLKSNPSIVSKLRQKLKDPEWKIRWETSKLLERNKIAFESLGTLDKLRRFVNP</sequence>
<keyword evidence="1" id="KW-0812">Transmembrane</keyword>